<proteinExistence type="predicted"/>
<evidence type="ECO:0000313" key="3">
    <source>
        <dbReference type="EMBL" id="RLN34711.1"/>
    </source>
</evidence>
<reference evidence="4" key="1">
    <citation type="journal article" date="2019" name="Nat. Commun.">
        <title>The genome of broomcorn millet.</title>
        <authorList>
            <person name="Zou C."/>
            <person name="Miki D."/>
            <person name="Li D."/>
            <person name="Tang Q."/>
            <person name="Xiao L."/>
            <person name="Rajput S."/>
            <person name="Deng P."/>
            <person name="Jia W."/>
            <person name="Huang R."/>
            <person name="Zhang M."/>
            <person name="Sun Y."/>
            <person name="Hu J."/>
            <person name="Fu X."/>
            <person name="Schnable P.S."/>
            <person name="Li F."/>
            <person name="Zhang H."/>
            <person name="Feng B."/>
            <person name="Zhu X."/>
            <person name="Liu R."/>
            <person name="Schnable J.C."/>
            <person name="Zhu J.-K."/>
            <person name="Zhang H."/>
        </authorList>
    </citation>
    <scope>NUCLEOTIDE SEQUENCE [LARGE SCALE GENOMIC DNA]</scope>
</reference>
<dbReference type="EMBL" id="PQIB02000002">
    <property type="protein sequence ID" value="RLN34711.1"/>
    <property type="molecule type" value="Genomic_DNA"/>
</dbReference>
<name>A0A3L6T8X6_PANMI</name>
<dbReference type="OrthoDB" id="951374at2759"/>
<dbReference type="Proteomes" id="UP000275267">
    <property type="component" value="Unassembled WGS sequence"/>
</dbReference>
<dbReference type="STRING" id="4540.A0A3L6T8X6"/>
<keyword evidence="4" id="KW-1185">Reference proteome</keyword>
<evidence type="ECO:0000313" key="4">
    <source>
        <dbReference type="Proteomes" id="UP000275267"/>
    </source>
</evidence>
<feature type="region of interest" description="Disordered" evidence="1">
    <location>
        <begin position="1"/>
        <end position="21"/>
    </location>
</feature>
<gene>
    <name evidence="3" type="ORF">C2845_PM03G36120</name>
</gene>
<dbReference type="Pfam" id="PF07970">
    <property type="entry name" value="COPIIcoated_ERV"/>
    <property type="match status" value="1"/>
</dbReference>
<evidence type="ECO:0000259" key="2">
    <source>
        <dbReference type="Pfam" id="PF07970"/>
    </source>
</evidence>
<dbReference type="AlphaFoldDB" id="A0A3L6T8X6"/>
<protein>
    <submittedName>
        <fullName evidence="3">Endoplasmic reticulum-Golgi intermediate compartment protein 3-like</fullName>
    </submittedName>
</protein>
<sequence length="93" mass="10229">MAMSITMNKRSRSTPSMKMQRKWFSVKQAPENGEGCRVYGMLDVQTVAGNFHISVHGLNVFVAEKVCRCIASELKQAESGGSAIPGNEAHMRI</sequence>
<feature type="compositionally biased region" description="Polar residues" evidence="1">
    <location>
        <begin position="1"/>
        <end position="17"/>
    </location>
</feature>
<organism evidence="3 4">
    <name type="scientific">Panicum miliaceum</name>
    <name type="common">Proso millet</name>
    <name type="synonym">Broomcorn millet</name>
    <dbReference type="NCBI Taxonomy" id="4540"/>
    <lineage>
        <taxon>Eukaryota</taxon>
        <taxon>Viridiplantae</taxon>
        <taxon>Streptophyta</taxon>
        <taxon>Embryophyta</taxon>
        <taxon>Tracheophyta</taxon>
        <taxon>Spermatophyta</taxon>
        <taxon>Magnoliopsida</taxon>
        <taxon>Liliopsida</taxon>
        <taxon>Poales</taxon>
        <taxon>Poaceae</taxon>
        <taxon>PACMAD clade</taxon>
        <taxon>Panicoideae</taxon>
        <taxon>Panicodae</taxon>
        <taxon>Paniceae</taxon>
        <taxon>Panicinae</taxon>
        <taxon>Panicum</taxon>
        <taxon>Panicum sect. Panicum</taxon>
    </lineage>
</organism>
<evidence type="ECO:0000256" key="1">
    <source>
        <dbReference type="SAM" id="MobiDB-lite"/>
    </source>
</evidence>
<comment type="caution">
    <text evidence="3">The sequence shown here is derived from an EMBL/GenBank/DDBJ whole genome shotgun (WGS) entry which is preliminary data.</text>
</comment>
<accession>A0A3L6T8X6</accession>
<dbReference type="InterPro" id="IPR012936">
    <property type="entry name" value="Erv_C"/>
</dbReference>
<feature type="domain" description="Endoplasmic reticulum vesicle transporter C-terminal" evidence="2">
    <location>
        <begin position="27"/>
        <end position="55"/>
    </location>
</feature>